<dbReference type="InterPro" id="IPR001680">
    <property type="entry name" value="WD40_rpt"/>
</dbReference>
<evidence type="ECO:0000256" key="2">
    <source>
        <dbReference type="ARBA" id="ARBA00022527"/>
    </source>
</evidence>
<feature type="repeat" description="WD" evidence="7">
    <location>
        <begin position="743"/>
        <end position="770"/>
    </location>
</feature>
<evidence type="ECO:0000256" key="1">
    <source>
        <dbReference type="ARBA" id="ARBA00012513"/>
    </source>
</evidence>
<dbReference type="Pfam" id="PF00069">
    <property type="entry name" value="Pkinase"/>
    <property type="match status" value="1"/>
</dbReference>
<evidence type="ECO:0000256" key="9">
    <source>
        <dbReference type="SAM" id="Phobius"/>
    </source>
</evidence>
<organism evidence="11 12">
    <name type="scientific">Cryptosporangium phraense</name>
    <dbReference type="NCBI Taxonomy" id="2593070"/>
    <lineage>
        <taxon>Bacteria</taxon>
        <taxon>Bacillati</taxon>
        <taxon>Actinomycetota</taxon>
        <taxon>Actinomycetes</taxon>
        <taxon>Cryptosporangiales</taxon>
        <taxon>Cryptosporangiaceae</taxon>
        <taxon>Cryptosporangium</taxon>
    </lineage>
</organism>
<evidence type="ECO:0000313" key="11">
    <source>
        <dbReference type="EMBL" id="TQS46062.1"/>
    </source>
</evidence>
<dbReference type="EMBL" id="VIRS01000003">
    <property type="protein sequence ID" value="TQS46062.1"/>
    <property type="molecule type" value="Genomic_DNA"/>
</dbReference>
<dbReference type="SUPFAM" id="SSF56112">
    <property type="entry name" value="Protein kinase-like (PK-like)"/>
    <property type="match status" value="1"/>
</dbReference>
<dbReference type="InterPro" id="IPR015943">
    <property type="entry name" value="WD40/YVTN_repeat-like_dom_sf"/>
</dbReference>
<dbReference type="Pfam" id="PF00400">
    <property type="entry name" value="WD40"/>
    <property type="match status" value="3"/>
</dbReference>
<reference evidence="11 12" key="1">
    <citation type="submission" date="2019-07" db="EMBL/GenBank/DDBJ databases">
        <title>Cryptosporangium phraense sp. nov., isolated from plant litter.</title>
        <authorList>
            <person name="Suriyachadkun C."/>
        </authorList>
    </citation>
    <scope>NUCLEOTIDE SEQUENCE [LARGE SCALE GENOMIC DNA]</scope>
    <source>
        <strain evidence="11 12">A-T 5661</strain>
    </source>
</reference>
<keyword evidence="5 11" id="KW-0418">Kinase</keyword>
<dbReference type="Gene3D" id="1.10.510.10">
    <property type="entry name" value="Transferase(Phosphotransferase) domain 1"/>
    <property type="match status" value="1"/>
</dbReference>
<dbReference type="InParanoid" id="A0A545AXK5"/>
<evidence type="ECO:0000256" key="6">
    <source>
        <dbReference type="ARBA" id="ARBA00022840"/>
    </source>
</evidence>
<evidence type="ECO:0000256" key="4">
    <source>
        <dbReference type="ARBA" id="ARBA00022741"/>
    </source>
</evidence>
<evidence type="ECO:0000256" key="8">
    <source>
        <dbReference type="SAM" id="MobiDB-lite"/>
    </source>
</evidence>
<keyword evidence="9" id="KW-0472">Membrane</keyword>
<dbReference type="Gene3D" id="2.130.10.10">
    <property type="entry name" value="YVTN repeat-like/Quinoprotein amine dehydrogenase"/>
    <property type="match status" value="2"/>
</dbReference>
<feature type="compositionally biased region" description="Low complexity" evidence="8">
    <location>
        <begin position="324"/>
        <end position="333"/>
    </location>
</feature>
<dbReference type="PROSITE" id="PS00108">
    <property type="entry name" value="PROTEIN_KINASE_ST"/>
    <property type="match status" value="1"/>
</dbReference>
<dbReference type="AlphaFoldDB" id="A0A545AXK5"/>
<name>A0A545AXK5_9ACTN</name>
<dbReference type="PROSITE" id="PS50082">
    <property type="entry name" value="WD_REPEATS_2"/>
    <property type="match status" value="1"/>
</dbReference>
<dbReference type="SMART" id="SM00320">
    <property type="entry name" value="WD40"/>
    <property type="match status" value="5"/>
</dbReference>
<feature type="transmembrane region" description="Helical" evidence="9">
    <location>
        <begin position="406"/>
        <end position="426"/>
    </location>
</feature>
<feature type="compositionally biased region" description="Low complexity" evidence="8">
    <location>
        <begin position="435"/>
        <end position="456"/>
    </location>
</feature>
<evidence type="ECO:0000259" key="10">
    <source>
        <dbReference type="PROSITE" id="PS50011"/>
    </source>
</evidence>
<feature type="compositionally biased region" description="Basic and acidic residues" evidence="8">
    <location>
        <begin position="548"/>
        <end position="557"/>
    </location>
</feature>
<keyword evidence="6" id="KW-0067">ATP-binding</keyword>
<evidence type="ECO:0000256" key="3">
    <source>
        <dbReference type="ARBA" id="ARBA00022679"/>
    </source>
</evidence>
<keyword evidence="3" id="KW-0808">Transferase</keyword>
<dbReference type="InterPro" id="IPR000719">
    <property type="entry name" value="Prot_kinase_dom"/>
</dbReference>
<dbReference type="SUPFAM" id="SSF101898">
    <property type="entry name" value="NHL repeat"/>
    <property type="match status" value="1"/>
</dbReference>
<dbReference type="InterPro" id="IPR008271">
    <property type="entry name" value="Ser/Thr_kinase_AS"/>
</dbReference>
<feature type="region of interest" description="Disordered" evidence="8">
    <location>
        <begin position="435"/>
        <end position="458"/>
    </location>
</feature>
<feature type="region of interest" description="Disordered" evidence="8">
    <location>
        <begin position="540"/>
        <end position="564"/>
    </location>
</feature>
<gene>
    <name evidence="11" type="ORF">FL583_06140</name>
</gene>
<dbReference type="PANTHER" id="PTHR43289:SF6">
    <property type="entry name" value="SERINE_THREONINE-PROTEIN KINASE NEKL-3"/>
    <property type="match status" value="1"/>
</dbReference>
<proteinExistence type="predicted"/>
<keyword evidence="9" id="KW-1133">Transmembrane helix</keyword>
<dbReference type="GO" id="GO:0005524">
    <property type="term" value="F:ATP binding"/>
    <property type="evidence" value="ECO:0007669"/>
    <property type="project" value="UniProtKB-KW"/>
</dbReference>
<dbReference type="GO" id="GO:0004674">
    <property type="term" value="F:protein serine/threonine kinase activity"/>
    <property type="evidence" value="ECO:0007669"/>
    <property type="project" value="UniProtKB-KW"/>
</dbReference>
<keyword evidence="12" id="KW-1185">Reference proteome</keyword>
<dbReference type="EC" id="2.7.11.1" evidence="1"/>
<evidence type="ECO:0000313" key="12">
    <source>
        <dbReference type="Proteomes" id="UP000317982"/>
    </source>
</evidence>
<keyword evidence="9" id="KW-0812">Transmembrane</keyword>
<evidence type="ECO:0000256" key="5">
    <source>
        <dbReference type="ARBA" id="ARBA00022777"/>
    </source>
</evidence>
<dbReference type="PROSITE" id="PS50294">
    <property type="entry name" value="WD_REPEATS_REGION"/>
    <property type="match status" value="1"/>
</dbReference>
<dbReference type="PROSITE" id="PS50011">
    <property type="entry name" value="PROTEIN_KINASE_DOM"/>
    <property type="match status" value="1"/>
</dbReference>
<dbReference type="InterPro" id="IPR011009">
    <property type="entry name" value="Kinase-like_dom_sf"/>
</dbReference>
<accession>A0A545AXK5</accession>
<keyword evidence="4" id="KW-0547">Nucleotide-binding</keyword>
<evidence type="ECO:0000256" key="7">
    <source>
        <dbReference type="PROSITE-ProRule" id="PRU00221"/>
    </source>
</evidence>
<comment type="caution">
    <text evidence="11">The sequence shown here is derived from an EMBL/GenBank/DDBJ whole genome shotgun (WGS) entry which is preliminary data.</text>
</comment>
<keyword evidence="2" id="KW-0723">Serine/threonine-protein kinase</keyword>
<dbReference type="OrthoDB" id="4716121at2"/>
<feature type="domain" description="Protein kinase" evidence="10">
    <location>
        <begin position="15"/>
        <end position="279"/>
    </location>
</feature>
<dbReference type="PANTHER" id="PTHR43289">
    <property type="entry name" value="MITOGEN-ACTIVATED PROTEIN KINASE KINASE KINASE 20-RELATED"/>
    <property type="match status" value="1"/>
</dbReference>
<dbReference type="Proteomes" id="UP000317982">
    <property type="component" value="Unassembled WGS sequence"/>
</dbReference>
<dbReference type="RefSeq" id="WP_142703469.1">
    <property type="nucleotide sequence ID" value="NZ_VIRS01000003.1"/>
</dbReference>
<keyword evidence="7" id="KW-0853">WD repeat</keyword>
<dbReference type="SMART" id="SM00220">
    <property type="entry name" value="S_TKc"/>
    <property type="match status" value="1"/>
</dbReference>
<feature type="compositionally biased region" description="Gly residues" evidence="8">
    <location>
        <begin position="334"/>
        <end position="343"/>
    </location>
</feature>
<feature type="compositionally biased region" description="Gly residues" evidence="8">
    <location>
        <begin position="352"/>
        <end position="382"/>
    </location>
</feature>
<feature type="region of interest" description="Disordered" evidence="8">
    <location>
        <begin position="297"/>
        <end position="398"/>
    </location>
</feature>
<protein>
    <recommendedName>
        <fullName evidence="1">non-specific serine/threonine protein kinase</fullName>
        <ecNumber evidence="1">2.7.11.1</ecNumber>
    </recommendedName>
</protein>
<dbReference type="CDD" id="cd14014">
    <property type="entry name" value="STKc_PknB_like"/>
    <property type="match status" value="1"/>
</dbReference>
<sequence>MIIDRTQLVAALPQYDVGEPLGRGAHGFVFTARHRRLGSSHAVKTVMIAETDAPSASRRFLTEARVMTALDHPHIVRVNEYAEHGSTLLLVMEHLGGGTLNARMGGPVAPEVASAWMLAVAEALAVAHRQGVVHRDIKPANLLFTTDGVLKVGDFGIAKLFAGSDASASADIVGTPRYIAPEQIAGGRIGPPTDLYALGMTFYELLAGHPPFPPDLNMPGLLHHHLSVAPRPLDGVPPSLAALVLGLLAKDPADRPQSAREFAEALVAAADRDLGHDWIARSGVPLRIDGALLHREPSAPRWTPPAAAGGPPGAPAAGGPPGAPAAFGAQGAPGAQGGQGAPGAQGVHGPDGAAGGQGGHSGHSGHGAHGAPSGHGGPGGSAGRSDGGDSDSLRSWNAPRGRRRPALIVALAALGVLVVTAVAVLVSHRLNSGDPAVATSKPPSASAPAAPAAAAPGTQRATDVLTFRTGDVAGHLAVNAAATEVAYIQVAGQTYVRSTKPDAKPVGPLGGADSLFYDVAFVANPDQPLYGDTDPLLTGGSFGDLEQWDPKTGREAEASETASRGSGEVFAVAFSGDGATMAGADDDGELWVYSSVTGIPDGGSMRAPENSTPSAVAISPNGNLVATAGDFGVQIWDVRAHTLAKSIPNWKGRELVTDVAFSADGTRLAAGSVAHGVRLYDPTTGKRLGATIDPGSDGDALALGFDADSTALVTYAANTVRWWGIDDAKQLGRTLDLHTAAAVKSVAFNSRCTALALGLTDGTVHLWKLA</sequence>